<dbReference type="InterPro" id="IPR034629">
    <property type="entry name" value="PTCD2"/>
</dbReference>
<dbReference type="PANTHER" id="PTHR14700">
    <property type="entry name" value="PENTATRICOPEPTIDE REPEAT-CONTAINING PROTEIN 2, MITOCHONDRIAL"/>
    <property type="match status" value="1"/>
</dbReference>
<reference evidence="1 2" key="1">
    <citation type="journal article" date="2020" name="Nature">
        <title>Six reference-quality genomes reveal evolution of bat adaptations.</title>
        <authorList>
            <person name="Jebb D."/>
            <person name="Huang Z."/>
            <person name="Pippel M."/>
            <person name="Hughes G.M."/>
            <person name="Lavrichenko K."/>
            <person name="Devanna P."/>
            <person name="Winkler S."/>
            <person name="Jermiin L.S."/>
            <person name="Skirmuntt E.C."/>
            <person name="Katzourakis A."/>
            <person name="Burkitt-Gray L."/>
            <person name="Ray D.A."/>
            <person name="Sullivan K.A.M."/>
            <person name="Roscito J.G."/>
            <person name="Kirilenko B.M."/>
            <person name="Davalos L.M."/>
            <person name="Corthals A.P."/>
            <person name="Power M.L."/>
            <person name="Jones G."/>
            <person name="Ransome R.D."/>
            <person name="Dechmann D.K.N."/>
            <person name="Locatelli A.G."/>
            <person name="Puechmaille S.J."/>
            <person name="Fedrigo O."/>
            <person name="Jarvis E.D."/>
            <person name="Hiller M."/>
            <person name="Vernes S.C."/>
            <person name="Myers E.W."/>
            <person name="Teeling E.C."/>
        </authorList>
    </citation>
    <scope>NUCLEOTIDE SEQUENCE [LARGE SCALE GENOMIC DNA]</scope>
    <source>
        <strain evidence="1">MMolMol1</strain>
        <tissue evidence="1">Muscle</tissue>
    </source>
</reference>
<name>A0A7J8J255_MOLMO</name>
<dbReference type="GO" id="GO:0007005">
    <property type="term" value="P:mitochondrion organization"/>
    <property type="evidence" value="ECO:0007669"/>
    <property type="project" value="TreeGrafter"/>
</dbReference>
<dbReference type="PANTHER" id="PTHR14700:SF0">
    <property type="entry name" value="PENTATRICOPEPTIDE REPEAT-CONTAINING PROTEIN 2, MITOCHONDRIAL"/>
    <property type="match status" value="1"/>
</dbReference>
<proteinExistence type="predicted"/>
<accession>A0A7J8J255</accession>
<evidence type="ECO:0000313" key="2">
    <source>
        <dbReference type="Proteomes" id="UP000550707"/>
    </source>
</evidence>
<dbReference type="GO" id="GO:0050684">
    <property type="term" value="P:regulation of mRNA processing"/>
    <property type="evidence" value="ECO:0007669"/>
    <property type="project" value="InterPro"/>
</dbReference>
<sequence length="143" mass="16321">MAVAFRPPKRDVLQALRSLVYPGVGGSGSTCCRCPLGAKRYLLTNSIVKLKEFQHKKVAIACNLPGTKETYLRNLEEKLTQNKLILKEELKTLLHLCESRDDVELAKTVIYRCFGSIDRDEKPRCKVQQRYLCPCFCDLLQTE</sequence>
<dbReference type="Proteomes" id="UP000550707">
    <property type="component" value="Unassembled WGS sequence"/>
</dbReference>
<organism evidence="1 2">
    <name type="scientific">Molossus molossus</name>
    <name type="common">Pallas' mastiff bat</name>
    <name type="synonym">Vespertilio molossus</name>
    <dbReference type="NCBI Taxonomy" id="27622"/>
    <lineage>
        <taxon>Eukaryota</taxon>
        <taxon>Metazoa</taxon>
        <taxon>Chordata</taxon>
        <taxon>Craniata</taxon>
        <taxon>Vertebrata</taxon>
        <taxon>Euteleostomi</taxon>
        <taxon>Mammalia</taxon>
        <taxon>Eutheria</taxon>
        <taxon>Laurasiatheria</taxon>
        <taxon>Chiroptera</taxon>
        <taxon>Yangochiroptera</taxon>
        <taxon>Molossidae</taxon>
        <taxon>Molossus</taxon>
    </lineage>
</organism>
<gene>
    <name evidence="1" type="ORF">HJG59_015001</name>
</gene>
<keyword evidence="2" id="KW-1185">Reference proteome</keyword>
<evidence type="ECO:0000313" key="1">
    <source>
        <dbReference type="EMBL" id="KAF6490738.1"/>
    </source>
</evidence>
<dbReference type="GO" id="GO:0003723">
    <property type="term" value="F:RNA binding"/>
    <property type="evidence" value="ECO:0007669"/>
    <property type="project" value="TreeGrafter"/>
</dbReference>
<comment type="caution">
    <text evidence="1">The sequence shown here is derived from an EMBL/GenBank/DDBJ whole genome shotgun (WGS) entry which is preliminary data.</text>
</comment>
<dbReference type="AlphaFoldDB" id="A0A7J8J255"/>
<protein>
    <submittedName>
        <fullName evidence="1">Pentatricopeptide repeat domain 2</fullName>
    </submittedName>
</protein>
<dbReference type="GO" id="GO:0005739">
    <property type="term" value="C:mitochondrion"/>
    <property type="evidence" value="ECO:0007669"/>
    <property type="project" value="InterPro"/>
</dbReference>
<dbReference type="EMBL" id="JACASF010000003">
    <property type="protein sequence ID" value="KAF6490738.1"/>
    <property type="molecule type" value="Genomic_DNA"/>
</dbReference>